<proteinExistence type="predicted"/>
<reference evidence="2" key="1">
    <citation type="submission" date="2013-08" db="EMBL/GenBank/DDBJ databases">
        <authorList>
            <person name="Mendez C."/>
            <person name="Richter M."/>
            <person name="Ferrer M."/>
            <person name="Sanchez J."/>
        </authorList>
    </citation>
    <scope>NUCLEOTIDE SEQUENCE</scope>
</reference>
<accession>T0ZM97</accession>
<name>T0ZM97_9ZZZZ</name>
<gene>
    <name evidence="2" type="ORF">B2A_14409</name>
</gene>
<dbReference type="EMBL" id="AUZZ01010460">
    <property type="protein sequence ID" value="EQD29859.1"/>
    <property type="molecule type" value="Genomic_DNA"/>
</dbReference>
<sequence length="87" mass="9592">MRAAVRAGTSEPTARKYAHSGQMLSEVKGARRTWRTRLNPYVQVWPEIEEWLKLDGGLQAKTIGGPPVHSPFGLLGGQPPLQHSPVH</sequence>
<evidence type="ECO:0000256" key="1">
    <source>
        <dbReference type="SAM" id="MobiDB-lite"/>
    </source>
</evidence>
<organism evidence="2">
    <name type="scientific">mine drainage metagenome</name>
    <dbReference type="NCBI Taxonomy" id="410659"/>
    <lineage>
        <taxon>unclassified sequences</taxon>
        <taxon>metagenomes</taxon>
        <taxon>ecological metagenomes</taxon>
    </lineage>
</organism>
<feature type="region of interest" description="Disordered" evidence="1">
    <location>
        <begin position="1"/>
        <end position="20"/>
    </location>
</feature>
<evidence type="ECO:0000313" key="2">
    <source>
        <dbReference type="EMBL" id="EQD29859.1"/>
    </source>
</evidence>
<dbReference type="AlphaFoldDB" id="T0ZM97"/>
<protein>
    <submittedName>
        <fullName evidence="2">Uncharacterized protein</fullName>
    </submittedName>
</protein>
<reference evidence="2" key="2">
    <citation type="journal article" date="2014" name="ISME J.">
        <title>Microbial stratification in low pH oxic and suboxic macroscopic growths along an acid mine drainage.</title>
        <authorList>
            <person name="Mendez-Garcia C."/>
            <person name="Mesa V."/>
            <person name="Sprenger R.R."/>
            <person name="Richter M."/>
            <person name="Diez M.S."/>
            <person name="Solano J."/>
            <person name="Bargiela R."/>
            <person name="Golyshina O.V."/>
            <person name="Manteca A."/>
            <person name="Ramos J.L."/>
            <person name="Gallego J.R."/>
            <person name="Llorente I."/>
            <person name="Martins Dos Santos V.A."/>
            <person name="Jensen O.N."/>
            <person name="Pelaez A.I."/>
            <person name="Sanchez J."/>
            <person name="Ferrer M."/>
        </authorList>
    </citation>
    <scope>NUCLEOTIDE SEQUENCE</scope>
</reference>
<comment type="caution">
    <text evidence="2">The sequence shown here is derived from an EMBL/GenBank/DDBJ whole genome shotgun (WGS) entry which is preliminary data.</text>
</comment>